<proteinExistence type="inferred from homology"/>
<feature type="domain" description="Major facilitator superfamily (MFS) profile" evidence="9">
    <location>
        <begin position="18"/>
        <end position="394"/>
    </location>
</feature>
<feature type="transmembrane region" description="Helical" evidence="8">
    <location>
        <begin position="14"/>
        <end position="35"/>
    </location>
</feature>
<gene>
    <name evidence="10" type="ORF">ACFPU1_06215</name>
</gene>
<evidence type="ECO:0000259" key="9">
    <source>
        <dbReference type="PROSITE" id="PS50850"/>
    </source>
</evidence>
<comment type="similarity">
    <text evidence="2">Belongs to the major facilitator superfamily.</text>
</comment>
<feature type="transmembrane region" description="Helical" evidence="8">
    <location>
        <begin position="251"/>
        <end position="275"/>
    </location>
</feature>
<dbReference type="Pfam" id="PF07690">
    <property type="entry name" value="MFS_1"/>
    <property type="match status" value="1"/>
</dbReference>
<evidence type="ECO:0000256" key="6">
    <source>
        <dbReference type="ARBA" id="ARBA00022989"/>
    </source>
</evidence>
<protein>
    <submittedName>
        <fullName evidence="10">MFS transporter</fullName>
    </submittedName>
</protein>
<evidence type="ECO:0000256" key="2">
    <source>
        <dbReference type="ARBA" id="ARBA00008335"/>
    </source>
</evidence>
<feature type="transmembrane region" description="Helical" evidence="8">
    <location>
        <begin position="109"/>
        <end position="130"/>
    </location>
</feature>
<name>A0ABW0YQJ2_9BACI</name>
<comment type="caution">
    <text evidence="10">The sequence shown here is derived from an EMBL/GenBank/DDBJ whole genome shotgun (WGS) entry which is preliminary data.</text>
</comment>
<evidence type="ECO:0000313" key="11">
    <source>
        <dbReference type="Proteomes" id="UP001596142"/>
    </source>
</evidence>
<keyword evidence="3" id="KW-0813">Transport</keyword>
<dbReference type="InterPro" id="IPR020846">
    <property type="entry name" value="MFS_dom"/>
</dbReference>
<dbReference type="SUPFAM" id="SSF103473">
    <property type="entry name" value="MFS general substrate transporter"/>
    <property type="match status" value="1"/>
</dbReference>
<feature type="transmembrane region" description="Helical" evidence="8">
    <location>
        <begin position="287"/>
        <end position="304"/>
    </location>
</feature>
<evidence type="ECO:0000256" key="5">
    <source>
        <dbReference type="ARBA" id="ARBA00022692"/>
    </source>
</evidence>
<feature type="transmembrane region" description="Helical" evidence="8">
    <location>
        <begin position="172"/>
        <end position="192"/>
    </location>
</feature>
<organism evidence="10 11">
    <name type="scientific">Thalassorhabdus alkalitolerans</name>
    <dbReference type="NCBI Taxonomy" id="2282697"/>
    <lineage>
        <taxon>Bacteria</taxon>
        <taxon>Bacillati</taxon>
        <taxon>Bacillota</taxon>
        <taxon>Bacilli</taxon>
        <taxon>Bacillales</taxon>
        <taxon>Bacillaceae</taxon>
        <taxon>Thalassorhabdus</taxon>
    </lineage>
</organism>
<comment type="subcellular location">
    <subcellularLocation>
        <location evidence="1">Cell membrane</location>
        <topology evidence="1">Multi-pass membrane protein</topology>
    </subcellularLocation>
</comment>
<feature type="transmembrane region" description="Helical" evidence="8">
    <location>
        <begin position="310"/>
        <end position="333"/>
    </location>
</feature>
<evidence type="ECO:0000256" key="4">
    <source>
        <dbReference type="ARBA" id="ARBA00022475"/>
    </source>
</evidence>
<dbReference type="InterPro" id="IPR011701">
    <property type="entry name" value="MFS"/>
</dbReference>
<keyword evidence="11" id="KW-1185">Reference proteome</keyword>
<keyword evidence="7 8" id="KW-0472">Membrane</keyword>
<feature type="transmembrane region" description="Helical" evidence="8">
    <location>
        <begin position="223"/>
        <end position="245"/>
    </location>
</feature>
<accession>A0ABW0YQJ2</accession>
<feature type="transmembrane region" description="Helical" evidence="8">
    <location>
        <begin position="369"/>
        <end position="388"/>
    </location>
</feature>
<keyword evidence="4" id="KW-1003">Cell membrane</keyword>
<feature type="transmembrane region" description="Helical" evidence="8">
    <location>
        <begin position="83"/>
        <end position="103"/>
    </location>
</feature>
<feature type="transmembrane region" description="Helical" evidence="8">
    <location>
        <begin position="345"/>
        <end position="363"/>
    </location>
</feature>
<dbReference type="Proteomes" id="UP001596142">
    <property type="component" value="Unassembled WGS sequence"/>
</dbReference>
<keyword evidence="6 8" id="KW-1133">Transmembrane helix</keyword>
<dbReference type="PANTHER" id="PTHR43271:SF1">
    <property type="entry name" value="INNER MEMBRANE TRANSPORT PROTEIN YNFM"/>
    <property type="match status" value="1"/>
</dbReference>
<dbReference type="PROSITE" id="PS50850">
    <property type="entry name" value="MFS"/>
    <property type="match status" value="1"/>
</dbReference>
<dbReference type="Gene3D" id="1.20.1250.20">
    <property type="entry name" value="MFS general substrate transporter like domains"/>
    <property type="match status" value="1"/>
</dbReference>
<dbReference type="PANTHER" id="PTHR43271">
    <property type="entry name" value="BLL2771 PROTEIN"/>
    <property type="match status" value="1"/>
</dbReference>
<evidence type="ECO:0000256" key="8">
    <source>
        <dbReference type="SAM" id="Phobius"/>
    </source>
</evidence>
<evidence type="ECO:0000256" key="3">
    <source>
        <dbReference type="ARBA" id="ARBA00022448"/>
    </source>
</evidence>
<evidence type="ECO:0000313" key="10">
    <source>
        <dbReference type="EMBL" id="MFC5712369.1"/>
    </source>
</evidence>
<evidence type="ECO:0000256" key="1">
    <source>
        <dbReference type="ARBA" id="ARBA00004651"/>
    </source>
</evidence>
<feature type="transmembrane region" description="Helical" evidence="8">
    <location>
        <begin position="47"/>
        <end position="71"/>
    </location>
</feature>
<reference evidence="11" key="1">
    <citation type="journal article" date="2019" name="Int. J. Syst. Evol. Microbiol.">
        <title>The Global Catalogue of Microorganisms (GCM) 10K type strain sequencing project: providing services to taxonomists for standard genome sequencing and annotation.</title>
        <authorList>
            <consortium name="The Broad Institute Genomics Platform"/>
            <consortium name="The Broad Institute Genome Sequencing Center for Infectious Disease"/>
            <person name="Wu L."/>
            <person name="Ma J."/>
        </authorList>
    </citation>
    <scope>NUCLEOTIDE SEQUENCE [LARGE SCALE GENOMIC DNA]</scope>
    <source>
        <strain evidence="11">CECT 7184</strain>
    </source>
</reference>
<dbReference type="InterPro" id="IPR036259">
    <property type="entry name" value="MFS_trans_sf"/>
</dbReference>
<keyword evidence="5 8" id="KW-0812">Transmembrane</keyword>
<sequence>MKEGNQMIELKTKAFWQATLALGLSSILIFANIYYPQPLLPLFSEEFQVTPVVSSLAISLALLGLGVSFFLYSALSDAYGRKIIIMAAMTLGTLATFAIAIAPSFEVLLFIRVIQAIALAGIPTACMAYISEEYSTKGVAVAIGIFISANSIGGMGGRLLSGVVTDFTDWRTAFAVMGVLSVLILSIVAVTLPSSRNFQSKPLELKGLFLNNWEHLKNKPMRYAYIIGGLHFFVFMGIFNFVTYLLSGPPFYVSTSVLGILYLTYIAGTVSSTLAGKAAERLEQTTIMLIGISLMVISLLVTLVPSFPMIVVALLILSFGFFFVHSTSSSWVTKHADFAKASASGLYLTSYYLGGGIGSFYYGWLWSQFAWNGVIAGSLVILCITSFYTRRLKQIEKKERSIDSAEHAVNHG</sequence>
<dbReference type="CDD" id="cd17324">
    <property type="entry name" value="MFS_NepI_like"/>
    <property type="match status" value="1"/>
</dbReference>
<dbReference type="EMBL" id="JBHSOZ010000003">
    <property type="protein sequence ID" value="MFC5712369.1"/>
    <property type="molecule type" value="Genomic_DNA"/>
</dbReference>
<evidence type="ECO:0000256" key="7">
    <source>
        <dbReference type="ARBA" id="ARBA00023136"/>
    </source>
</evidence>
<feature type="transmembrane region" description="Helical" evidence="8">
    <location>
        <begin position="139"/>
        <end position="160"/>
    </location>
</feature>